<keyword evidence="2" id="KW-1133">Transmembrane helix</keyword>
<proteinExistence type="predicted"/>
<gene>
    <name evidence="3" type="primary">Hypp3174</name>
    <name evidence="3" type="ORF">BLAG_LOCUS19398</name>
</gene>
<keyword evidence="2" id="KW-0812">Transmembrane</keyword>
<evidence type="ECO:0000256" key="2">
    <source>
        <dbReference type="SAM" id="Phobius"/>
    </source>
</evidence>
<dbReference type="Proteomes" id="UP000838412">
    <property type="component" value="Chromosome 5"/>
</dbReference>
<sequence>MRVSVILIINVYENYTLYKVLVCFLSKCKENKMAWWPGLVSLLLFLAGSHLLVFGDDTKFLPEKVRWVRFIVTVNDTWDPDGCIATIATGKLIPNKKYNETEQITVGSCDHGPLVYTVAPGQAPNKMAVDLTFHSSVVLDASPPTCRIPWNGTYVTPLPNTDPLRNSPSQAASPWTHGKAIT</sequence>
<evidence type="ECO:0000313" key="3">
    <source>
        <dbReference type="EMBL" id="CAH1265387.1"/>
    </source>
</evidence>
<dbReference type="AlphaFoldDB" id="A0A8J9ZXI0"/>
<feature type="region of interest" description="Disordered" evidence="1">
    <location>
        <begin position="159"/>
        <end position="182"/>
    </location>
</feature>
<protein>
    <submittedName>
        <fullName evidence="3">Hypp3174 protein</fullName>
    </submittedName>
</protein>
<dbReference type="EMBL" id="OV696690">
    <property type="protein sequence ID" value="CAH1265387.1"/>
    <property type="molecule type" value="Genomic_DNA"/>
</dbReference>
<evidence type="ECO:0000313" key="4">
    <source>
        <dbReference type="Proteomes" id="UP000838412"/>
    </source>
</evidence>
<feature type="transmembrane region" description="Helical" evidence="2">
    <location>
        <begin position="34"/>
        <end position="54"/>
    </location>
</feature>
<reference evidence="3" key="1">
    <citation type="submission" date="2022-01" db="EMBL/GenBank/DDBJ databases">
        <authorList>
            <person name="Braso-Vives M."/>
        </authorList>
    </citation>
    <scope>NUCLEOTIDE SEQUENCE</scope>
</reference>
<keyword evidence="4" id="KW-1185">Reference proteome</keyword>
<feature type="compositionally biased region" description="Polar residues" evidence="1">
    <location>
        <begin position="163"/>
        <end position="173"/>
    </location>
</feature>
<evidence type="ECO:0000256" key="1">
    <source>
        <dbReference type="SAM" id="MobiDB-lite"/>
    </source>
</evidence>
<dbReference type="OrthoDB" id="6072732at2759"/>
<keyword evidence="2" id="KW-0472">Membrane</keyword>
<accession>A0A8J9ZXI0</accession>
<organism evidence="3 4">
    <name type="scientific">Branchiostoma lanceolatum</name>
    <name type="common">Common lancelet</name>
    <name type="synonym">Amphioxus lanceolatum</name>
    <dbReference type="NCBI Taxonomy" id="7740"/>
    <lineage>
        <taxon>Eukaryota</taxon>
        <taxon>Metazoa</taxon>
        <taxon>Chordata</taxon>
        <taxon>Cephalochordata</taxon>
        <taxon>Leptocardii</taxon>
        <taxon>Amphioxiformes</taxon>
        <taxon>Branchiostomatidae</taxon>
        <taxon>Branchiostoma</taxon>
    </lineage>
</organism>
<name>A0A8J9ZXI0_BRALA</name>